<feature type="domain" description="HMG box" evidence="4">
    <location>
        <begin position="2"/>
        <end position="74"/>
    </location>
</feature>
<reference evidence="5 6" key="1">
    <citation type="journal article" date="2018" name="Biotechnol. Biofuels">
        <title>Integrative visual omics of the white-rot fungus Polyporus brumalis exposes the biotechnological potential of its oxidative enzymes for delignifying raw plant biomass.</title>
        <authorList>
            <person name="Miyauchi S."/>
            <person name="Rancon A."/>
            <person name="Drula E."/>
            <person name="Hage H."/>
            <person name="Chaduli D."/>
            <person name="Favel A."/>
            <person name="Grisel S."/>
            <person name="Henrissat B."/>
            <person name="Herpoel-Gimbert I."/>
            <person name="Ruiz-Duenas F.J."/>
            <person name="Chevret D."/>
            <person name="Hainaut M."/>
            <person name="Lin J."/>
            <person name="Wang M."/>
            <person name="Pangilinan J."/>
            <person name="Lipzen A."/>
            <person name="Lesage-Meessen L."/>
            <person name="Navarro D."/>
            <person name="Riley R."/>
            <person name="Grigoriev I.V."/>
            <person name="Zhou S."/>
            <person name="Raouche S."/>
            <person name="Rosso M.N."/>
        </authorList>
    </citation>
    <scope>NUCLEOTIDE SEQUENCE [LARGE SCALE GENOMIC DNA]</scope>
    <source>
        <strain evidence="5 6">BRFM 1820</strain>
    </source>
</reference>
<evidence type="ECO:0000256" key="2">
    <source>
        <dbReference type="ARBA" id="ARBA00023163"/>
    </source>
</evidence>
<sequence length="77" mass="9301">KIPRPPNAWIIYRTDRLRQWKAQRSPHDPPVKQADISRMIGANWKHEPDHIKLEYEKRAAIAKADHKRKYPDYKYNP</sequence>
<proteinExistence type="predicted"/>
<dbReference type="InterPro" id="IPR009071">
    <property type="entry name" value="HMG_box_dom"/>
</dbReference>
<keyword evidence="6" id="KW-1185">Reference proteome</keyword>
<feature type="non-terminal residue" evidence="5">
    <location>
        <position position="1"/>
    </location>
</feature>
<dbReference type="GO" id="GO:0030154">
    <property type="term" value="P:cell differentiation"/>
    <property type="evidence" value="ECO:0007669"/>
    <property type="project" value="TreeGrafter"/>
</dbReference>
<dbReference type="EMBL" id="KZ857414">
    <property type="protein sequence ID" value="RDX48002.1"/>
    <property type="molecule type" value="Genomic_DNA"/>
</dbReference>
<gene>
    <name evidence="5" type="ORF">OH76DRAFT_1311519</name>
</gene>
<dbReference type="Proteomes" id="UP000256964">
    <property type="component" value="Unassembled WGS sequence"/>
</dbReference>
<evidence type="ECO:0000259" key="4">
    <source>
        <dbReference type="PROSITE" id="PS50118"/>
    </source>
</evidence>
<dbReference type="GO" id="GO:0001228">
    <property type="term" value="F:DNA-binding transcription activator activity, RNA polymerase II-specific"/>
    <property type="evidence" value="ECO:0007669"/>
    <property type="project" value="TreeGrafter"/>
</dbReference>
<keyword evidence="2" id="KW-0804">Transcription</keyword>
<dbReference type="Gene3D" id="1.10.30.10">
    <property type="entry name" value="High mobility group box domain"/>
    <property type="match status" value="1"/>
</dbReference>
<dbReference type="OrthoDB" id="6247875at2759"/>
<dbReference type="InterPro" id="IPR036910">
    <property type="entry name" value="HMG_box_dom_sf"/>
</dbReference>
<dbReference type="STRING" id="139420.A0A371D684"/>
<dbReference type="SUPFAM" id="SSF47095">
    <property type="entry name" value="HMG-box"/>
    <property type="match status" value="1"/>
</dbReference>
<dbReference type="Pfam" id="PF00505">
    <property type="entry name" value="HMG_box"/>
    <property type="match status" value="1"/>
</dbReference>
<feature type="DNA-binding region" description="HMG box" evidence="3">
    <location>
        <begin position="2"/>
        <end position="74"/>
    </location>
</feature>
<keyword evidence="3" id="KW-0539">Nucleus</keyword>
<dbReference type="PANTHER" id="PTHR10270:SF161">
    <property type="entry name" value="SEX-DETERMINING REGION Y PROTEIN"/>
    <property type="match status" value="1"/>
</dbReference>
<keyword evidence="1 3" id="KW-0238">DNA-binding</keyword>
<protein>
    <submittedName>
        <fullName evidence="5">High mobility group box</fullName>
    </submittedName>
</protein>
<evidence type="ECO:0000313" key="5">
    <source>
        <dbReference type="EMBL" id="RDX48002.1"/>
    </source>
</evidence>
<dbReference type="InterPro" id="IPR050140">
    <property type="entry name" value="SRY-related_HMG-box_TF-like"/>
</dbReference>
<dbReference type="AlphaFoldDB" id="A0A371D684"/>
<dbReference type="CDD" id="cd01389">
    <property type="entry name" value="HMG-box_ROX1-like"/>
    <property type="match status" value="1"/>
</dbReference>
<accession>A0A371D684</accession>
<evidence type="ECO:0000256" key="1">
    <source>
        <dbReference type="ARBA" id="ARBA00023125"/>
    </source>
</evidence>
<dbReference type="GO" id="GO:0000978">
    <property type="term" value="F:RNA polymerase II cis-regulatory region sequence-specific DNA binding"/>
    <property type="evidence" value="ECO:0007669"/>
    <property type="project" value="TreeGrafter"/>
</dbReference>
<dbReference type="GO" id="GO:0005634">
    <property type="term" value="C:nucleus"/>
    <property type="evidence" value="ECO:0007669"/>
    <property type="project" value="UniProtKB-UniRule"/>
</dbReference>
<evidence type="ECO:0000313" key="6">
    <source>
        <dbReference type="Proteomes" id="UP000256964"/>
    </source>
</evidence>
<name>A0A371D684_9APHY</name>
<dbReference type="PANTHER" id="PTHR10270">
    <property type="entry name" value="SOX TRANSCRIPTION FACTOR"/>
    <property type="match status" value="1"/>
</dbReference>
<feature type="non-terminal residue" evidence="5">
    <location>
        <position position="77"/>
    </location>
</feature>
<dbReference type="SMART" id="SM00398">
    <property type="entry name" value="HMG"/>
    <property type="match status" value="1"/>
</dbReference>
<dbReference type="PROSITE" id="PS50118">
    <property type="entry name" value="HMG_BOX_2"/>
    <property type="match status" value="1"/>
</dbReference>
<organism evidence="5 6">
    <name type="scientific">Lentinus brumalis</name>
    <dbReference type="NCBI Taxonomy" id="2498619"/>
    <lineage>
        <taxon>Eukaryota</taxon>
        <taxon>Fungi</taxon>
        <taxon>Dikarya</taxon>
        <taxon>Basidiomycota</taxon>
        <taxon>Agaricomycotina</taxon>
        <taxon>Agaricomycetes</taxon>
        <taxon>Polyporales</taxon>
        <taxon>Polyporaceae</taxon>
        <taxon>Lentinus</taxon>
    </lineage>
</organism>
<evidence type="ECO:0000256" key="3">
    <source>
        <dbReference type="PROSITE-ProRule" id="PRU00267"/>
    </source>
</evidence>